<name>A0ABP7Y5S6_9SPHI</name>
<keyword evidence="1" id="KW-0472">Membrane</keyword>
<feature type="transmembrane region" description="Helical" evidence="1">
    <location>
        <begin position="70"/>
        <end position="91"/>
    </location>
</feature>
<evidence type="ECO:0000313" key="2">
    <source>
        <dbReference type="EMBL" id="GAA4131035.1"/>
    </source>
</evidence>
<gene>
    <name evidence="2" type="ORF">GCM10022216_00730</name>
</gene>
<sequence length="210" mass="24866">MERQDLKQYLSEAHILLSNFSAIQEKIDNEKYRIMFYSRKRLFFFFGVLAGIILYNLNRLLLTAEGQKPMNILFFLIFGVIVVRFILCPILDDLKRKKMKKEASIRFAPLVEEMSQIAYRLAEDDILPEKYRTFHAVSHLLSYMNNKRTDSLKEGLNLYETELSTNVNQAQMKEIIGQNNTMIKQNFKRIRQQAQMIRAINVTNVLIWFK</sequence>
<proteinExistence type="predicted"/>
<accession>A0ABP7Y5S6</accession>
<feature type="transmembrane region" description="Helical" evidence="1">
    <location>
        <begin position="42"/>
        <end position="58"/>
    </location>
</feature>
<organism evidence="2 3">
    <name type="scientific">Sphingobacterium kyonggiense</name>
    <dbReference type="NCBI Taxonomy" id="714075"/>
    <lineage>
        <taxon>Bacteria</taxon>
        <taxon>Pseudomonadati</taxon>
        <taxon>Bacteroidota</taxon>
        <taxon>Sphingobacteriia</taxon>
        <taxon>Sphingobacteriales</taxon>
        <taxon>Sphingobacteriaceae</taxon>
        <taxon>Sphingobacterium</taxon>
    </lineage>
</organism>
<keyword evidence="1" id="KW-0812">Transmembrane</keyword>
<protein>
    <recommendedName>
        <fullName evidence="4">5-bromo-4-chloroindolyl phosphate hydrolysis protein</fullName>
    </recommendedName>
</protein>
<keyword evidence="1" id="KW-1133">Transmembrane helix</keyword>
<dbReference type="EMBL" id="BAAAZI010000001">
    <property type="protein sequence ID" value="GAA4131035.1"/>
    <property type="molecule type" value="Genomic_DNA"/>
</dbReference>
<comment type="caution">
    <text evidence="2">The sequence shown here is derived from an EMBL/GenBank/DDBJ whole genome shotgun (WGS) entry which is preliminary data.</text>
</comment>
<evidence type="ECO:0000256" key="1">
    <source>
        <dbReference type="SAM" id="Phobius"/>
    </source>
</evidence>
<reference evidence="3" key="1">
    <citation type="journal article" date="2019" name="Int. J. Syst. Evol. Microbiol.">
        <title>The Global Catalogue of Microorganisms (GCM) 10K type strain sequencing project: providing services to taxonomists for standard genome sequencing and annotation.</title>
        <authorList>
            <consortium name="The Broad Institute Genomics Platform"/>
            <consortium name="The Broad Institute Genome Sequencing Center for Infectious Disease"/>
            <person name="Wu L."/>
            <person name="Ma J."/>
        </authorList>
    </citation>
    <scope>NUCLEOTIDE SEQUENCE [LARGE SCALE GENOMIC DNA]</scope>
    <source>
        <strain evidence="3">JCM 16704</strain>
    </source>
</reference>
<evidence type="ECO:0008006" key="4">
    <source>
        <dbReference type="Google" id="ProtNLM"/>
    </source>
</evidence>
<keyword evidence="3" id="KW-1185">Reference proteome</keyword>
<dbReference type="Proteomes" id="UP001500101">
    <property type="component" value="Unassembled WGS sequence"/>
</dbReference>
<evidence type="ECO:0000313" key="3">
    <source>
        <dbReference type="Proteomes" id="UP001500101"/>
    </source>
</evidence>
<dbReference type="RefSeq" id="WP_344672696.1">
    <property type="nucleotide sequence ID" value="NZ_BAAAZI010000001.1"/>
</dbReference>